<sequence length="357" mass="38861">MHQATTSDAIIIGVDTHKDIHVAVAITGLGARLGTLSVPATAAGYRQLIRWADAYGSVQAFGIEGTGSYGAGLSRALASQGCHVIEVDRPNRRLRRQRGKSDTIDAEAAARAVLADEANTSPKSGNGNVEMIRHLKIARDTALKARTQAMVTLKTLIVNAPQPLREEFITMTGPMTLIRALAALRPGPITSTTASAKTVLRMLARRWLALDAEIRELDDALERLVRRQAPDLMAAPGIATGTIAEMLIVLGDNPERIRSEAAFAKLCGVCPIPASSGKTTRHRLNRGGNRRANAALHRVAVVRMRSHPETKLYVQRRMAEGKSPREIRRCLKRYIAREIFNSLCKPKLRPKTVSNPS</sequence>
<dbReference type="InterPro" id="IPR002525">
    <property type="entry name" value="Transp_IS110-like_N"/>
</dbReference>
<dbReference type="InterPro" id="IPR003346">
    <property type="entry name" value="Transposase_20"/>
</dbReference>
<evidence type="ECO:0000259" key="2">
    <source>
        <dbReference type="Pfam" id="PF02371"/>
    </source>
</evidence>
<dbReference type="Pfam" id="PF02371">
    <property type="entry name" value="Transposase_20"/>
    <property type="match status" value="1"/>
</dbReference>
<dbReference type="EMBL" id="JAAAMJ010000013">
    <property type="protein sequence ID" value="NDV88203.1"/>
    <property type="molecule type" value="Genomic_DNA"/>
</dbReference>
<proteinExistence type="predicted"/>
<evidence type="ECO:0000313" key="3">
    <source>
        <dbReference type="EMBL" id="NDV88203.1"/>
    </source>
</evidence>
<name>A0A6L9MK36_9HYPH</name>
<feature type="domain" description="Transposase IS116/IS110/IS902 C-terminal" evidence="2">
    <location>
        <begin position="232"/>
        <end position="315"/>
    </location>
</feature>
<dbReference type="GO" id="GO:0006313">
    <property type="term" value="P:DNA transposition"/>
    <property type="evidence" value="ECO:0007669"/>
    <property type="project" value="InterPro"/>
</dbReference>
<dbReference type="RefSeq" id="WP_163045022.1">
    <property type="nucleotide sequence ID" value="NZ_JAAAMJ010000013.1"/>
</dbReference>
<feature type="domain" description="Transposase IS110-like N-terminal" evidence="1">
    <location>
        <begin position="12"/>
        <end position="156"/>
    </location>
</feature>
<dbReference type="PANTHER" id="PTHR33055:SF16">
    <property type="entry name" value="TRANSPOSASE FOR INSERTION SEQUENCE ELEMENT IS1547"/>
    <property type="match status" value="1"/>
</dbReference>
<organism evidence="3 4">
    <name type="scientific">Aurantimonas aggregata</name>
    <dbReference type="NCBI Taxonomy" id="2047720"/>
    <lineage>
        <taxon>Bacteria</taxon>
        <taxon>Pseudomonadati</taxon>
        <taxon>Pseudomonadota</taxon>
        <taxon>Alphaproteobacteria</taxon>
        <taxon>Hyphomicrobiales</taxon>
        <taxon>Aurantimonadaceae</taxon>
        <taxon>Aurantimonas</taxon>
    </lineage>
</organism>
<evidence type="ECO:0000313" key="4">
    <source>
        <dbReference type="Proteomes" id="UP000476332"/>
    </source>
</evidence>
<dbReference type="Pfam" id="PF01548">
    <property type="entry name" value="DEDD_Tnp_IS110"/>
    <property type="match status" value="1"/>
</dbReference>
<accession>A0A6L9MK36</accession>
<dbReference type="GO" id="GO:0004803">
    <property type="term" value="F:transposase activity"/>
    <property type="evidence" value="ECO:0007669"/>
    <property type="project" value="InterPro"/>
</dbReference>
<evidence type="ECO:0000259" key="1">
    <source>
        <dbReference type="Pfam" id="PF01548"/>
    </source>
</evidence>
<comment type="caution">
    <text evidence="3">The sequence shown here is derived from an EMBL/GenBank/DDBJ whole genome shotgun (WGS) entry which is preliminary data.</text>
</comment>
<protein>
    <submittedName>
        <fullName evidence="3">IS110 family transposase</fullName>
    </submittedName>
</protein>
<dbReference type="AlphaFoldDB" id="A0A6L9MK36"/>
<keyword evidence="4" id="KW-1185">Reference proteome</keyword>
<gene>
    <name evidence="3" type="ORF">GTW51_15995</name>
</gene>
<dbReference type="Proteomes" id="UP000476332">
    <property type="component" value="Unassembled WGS sequence"/>
</dbReference>
<reference evidence="3 4" key="1">
    <citation type="submission" date="2020-01" db="EMBL/GenBank/DDBJ databases">
        <title>Genomes of bacteria type strains.</title>
        <authorList>
            <person name="Chen J."/>
            <person name="Zhu S."/>
            <person name="Chen J."/>
        </authorList>
    </citation>
    <scope>NUCLEOTIDE SEQUENCE [LARGE SCALE GENOMIC DNA]</scope>
    <source>
        <strain evidence="3 4">KCTC 52919</strain>
    </source>
</reference>
<dbReference type="GO" id="GO:0003677">
    <property type="term" value="F:DNA binding"/>
    <property type="evidence" value="ECO:0007669"/>
    <property type="project" value="InterPro"/>
</dbReference>
<dbReference type="InterPro" id="IPR047650">
    <property type="entry name" value="Transpos_IS110"/>
</dbReference>
<dbReference type="PANTHER" id="PTHR33055">
    <property type="entry name" value="TRANSPOSASE FOR INSERTION SEQUENCE ELEMENT IS1111A"/>
    <property type="match status" value="1"/>
</dbReference>
<dbReference type="NCBIfam" id="NF033542">
    <property type="entry name" value="transpos_IS110"/>
    <property type="match status" value="1"/>
</dbReference>